<proteinExistence type="predicted"/>
<dbReference type="Proteomes" id="UP000317648">
    <property type="component" value="Chromosome"/>
</dbReference>
<gene>
    <name evidence="1" type="ORF">Pla8534_28290</name>
</gene>
<keyword evidence="2" id="KW-1185">Reference proteome</keyword>
<dbReference type="KEGG" id="lcre:Pla8534_28290"/>
<organism evidence="1 2">
    <name type="scientific">Lignipirellula cremea</name>
    <dbReference type="NCBI Taxonomy" id="2528010"/>
    <lineage>
        <taxon>Bacteria</taxon>
        <taxon>Pseudomonadati</taxon>
        <taxon>Planctomycetota</taxon>
        <taxon>Planctomycetia</taxon>
        <taxon>Pirellulales</taxon>
        <taxon>Pirellulaceae</taxon>
        <taxon>Lignipirellula</taxon>
    </lineage>
</organism>
<dbReference type="EMBL" id="CP036433">
    <property type="protein sequence ID" value="QDU95019.1"/>
    <property type="molecule type" value="Genomic_DNA"/>
</dbReference>
<accession>A0A518DT59</accession>
<evidence type="ECO:0000313" key="1">
    <source>
        <dbReference type="EMBL" id="QDU95019.1"/>
    </source>
</evidence>
<sequence>MRVRIRRFYEGEQAAPRVTSGLTVLVLRATPWSVRRRWQWLSPCASSSDDCARGGLPGVEERPQWSWRIPSHTSSSFFAPSRLCVSSPFPRRRFFNPLILSSSRCRRDWRFDHEEERPDASAFGSQDQPARAAQVSWFLLSKIPTFFLPRSQSEVAQRNGCSGRYLRPVFWECIGYP</sequence>
<reference evidence="1 2" key="1">
    <citation type="submission" date="2019-02" db="EMBL/GenBank/DDBJ databases">
        <title>Deep-cultivation of Planctomycetes and their phenomic and genomic characterization uncovers novel biology.</title>
        <authorList>
            <person name="Wiegand S."/>
            <person name="Jogler M."/>
            <person name="Boedeker C."/>
            <person name="Pinto D."/>
            <person name="Vollmers J."/>
            <person name="Rivas-Marin E."/>
            <person name="Kohn T."/>
            <person name="Peeters S.H."/>
            <person name="Heuer A."/>
            <person name="Rast P."/>
            <person name="Oberbeckmann S."/>
            <person name="Bunk B."/>
            <person name="Jeske O."/>
            <person name="Meyerdierks A."/>
            <person name="Storesund J.E."/>
            <person name="Kallscheuer N."/>
            <person name="Luecker S."/>
            <person name="Lage O.M."/>
            <person name="Pohl T."/>
            <person name="Merkel B.J."/>
            <person name="Hornburger P."/>
            <person name="Mueller R.-W."/>
            <person name="Bruemmer F."/>
            <person name="Labrenz M."/>
            <person name="Spormann A.M."/>
            <person name="Op den Camp H."/>
            <person name="Overmann J."/>
            <person name="Amann R."/>
            <person name="Jetten M.S.M."/>
            <person name="Mascher T."/>
            <person name="Medema M.H."/>
            <person name="Devos D.P."/>
            <person name="Kaster A.-K."/>
            <person name="Ovreas L."/>
            <person name="Rohde M."/>
            <person name="Galperin M.Y."/>
            <person name="Jogler C."/>
        </authorList>
    </citation>
    <scope>NUCLEOTIDE SEQUENCE [LARGE SCALE GENOMIC DNA]</scope>
    <source>
        <strain evidence="1 2">Pla85_3_4</strain>
    </source>
</reference>
<protein>
    <submittedName>
        <fullName evidence="1">Uncharacterized protein</fullName>
    </submittedName>
</protein>
<evidence type="ECO:0000313" key="2">
    <source>
        <dbReference type="Proteomes" id="UP000317648"/>
    </source>
</evidence>
<name>A0A518DT59_9BACT</name>
<dbReference type="AlphaFoldDB" id="A0A518DT59"/>